<comment type="caution">
    <text evidence="1">The sequence shown here is derived from an EMBL/GenBank/DDBJ whole genome shotgun (WGS) entry which is preliminary data.</text>
</comment>
<gene>
    <name evidence="1" type="ORF">SAMN05216274_11859</name>
</gene>
<proteinExistence type="predicted"/>
<sequence>MRHHSRENWGSLVDLEQAFLCVEDSRVEGISMGAGSLESASGRSRFGVFFVRDRTEDADGAVQASACTGAGLGKLARGFQHWERRRCAPADPGYSASAGSEVALGFKHFVRLSDGARSDIEILRELTNQGTAPLGVPTSAEWNLLSRSCSSPSL</sequence>
<evidence type="ECO:0000313" key="2">
    <source>
        <dbReference type="Proteomes" id="UP000199681"/>
    </source>
</evidence>
<organism evidence="1 2">
    <name type="scientific">Cryobacterium levicorallinum</name>
    <dbReference type="NCBI Taxonomy" id="995038"/>
    <lineage>
        <taxon>Bacteria</taxon>
        <taxon>Bacillati</taxon>
        <taxon>Actinomycetota</taxon>
        <taxon>Actinomycetes</taxon>
        <taxon>Micrococcales</taxon>
        <taxon>Microbacteriaceae</taxon>
        <taxon>Cryobacterium</taxon>
    </lineage>
</organism>
<evidence type="ECO:0000313" key="1">
    <source>
        <dbReference type="EMBL" id="SFH86636.1"/>
    </source>
</evidence>
<dbReference type="Proteomes" id="UP000199681">
    <property type="component" value="Unassembled WGS sequence"/>
</dbReference>
<name>A0ABY1EHE8_9MICO</name>
<reference evidence="1 2" key="1">
    <citation type="submission" date="2016-10" db="EMBL/GenBank/DDBJ databases">
        <authorList>
            <person name="Varghese N."/>
            <person name="Submissions S."/>
        </authorList>
    </citation>
    <scope>NUCLEOTIDE SEQUENCE [LARGE SCALE GENOMIC DNA]</scope>
    <source>
        <strain evidence="1 2">GMCC 1.11211</strain>
    </source>
</reference>
<dbReference type="EMBL" id="FOPW01000018">
    <property type="protein sequence ID" value="SFH86636.1"/>
    <property type="molecule type" value="Genomic_DNA"/>
</dbReference>
<accession>A0ABY1EHE8</accession>
<keyword evidence="2" id="KW-1185">Reference proteome</keyword>
<protein>
    <submittedName>
        <fullName evidence="1">Uncharacterized protein</fullName>
    </submittedName>
</protein>